<keyword evidence="2" id="KW-1185">Reference proteome</keyword>
<sequence>MEHNGSWDDIPVVTHKNKIASDPRWVSLAKLANCNWFNRAWVTHEAGLSARPQILYGNHDIDWESCIAVLSWLLH</sequence>
<evidence type="ECO:0000313" key="2">
    <source>
        <dbReference type="Proteomes" id="UP000250266"/>
    </source>
</evidence>
<dbReference type="AlphaFoldDB" id="A0A8E2E2D4"/>
<proteinExistence type="predicted"/>
<protein>
    <recommendedName>
        <fullName evidence="3">Heterokaryon incompatibility domain-containing protein</fullName>
    </recommendedName>
</protein>
<name>A0A8E2E2D4_9PEZI</name>
<dbReference type="Proteomes" id="UP000250266">
    <property type="component" value="Unassembled WGS sequence"/>
</dbReference>
<dbReference type="EMBL" id="KV745242">
    <property type="protein sequence ID" value="OCK76111.1"/>
    <property type="molecule type" value="Genomic_DNA"/>
</dbReference>
<reference evidence="1 2" key="1">
    <citation type="journal article" date="2016" name="Nat. Commun.">
        <title>Ectomycorrhizal ecology is imprinted in the genome of the dominant symbiotic fungus Cenococcum geophilum.</title>
        <authorList>
            <consortium name="DOE Joint Genome Institute"/>
            <person name="Peter M."/>
            <person name="Kohler A."/>
            <person name="Ohm R.A."/>
            <person name="Kuo A."/>
            <person name="Krutzmann J."/>
            <person name="Morin E."/>
            <person name="Arend M."/>
            <person name="Barry K.W."/>
            <person name="Binder M."/>
            <person name="Choi C."/>
            <person name="Clum A."/>
            <person name="Copeland A."/>
            <person name="Grisel N."/>
            <person name="Haridas S."/>
            <person name="Kipfer T."/>
            <person name="LaButti K."/>
            <person name="Lindquist E."/>
            <person name="Lipzen A."/>
            <person name="Maire R."/>
            <person name="Meier B."/>
            <person name="Mihaltcheva S."/>
            <person name="Molinier V."/>
            <person name="Murat C."/>
            <person name="Poggeler S."/>
            <person name="Quandt C.A."/>
            <person name="Sperisen C."/>
            <person name="Tritt A."/>
            <person name="Tisserant E."/>
            <person name="Crous P.W."/>
            <person name="Henrissat B."/>
            <person name="Nehls U."/>
            <person name="Egli S."/>
            <person name="Spatafora J.W."/>
            <person name="Grigoriev I.V."/>
            <person name="Martin F.M."/>
        </authorList>
    </citation>
    <scope>NUCLEOTIDE SEQUENCE [LARGE SCALE GENOMIC DNA]</scope>
    <source>
        <strain evidence="1 2">CBS 459.81</strain>
    </source>
</reference>
<organism evidence="1 2">
    <name type="scientific">Lepidopterella palustris CBS 459.81</name>
    <dbReference type="NCBI Taxonomy" id="1314670"/>
    <lineage>
        <taxon>Eukaryota</taxon>
        <taxon>Fungi</taxon>
        <taxon>Dikarya</taxon>
        <taxon>Ascomycota</taxon>
        <taxon>Pezizomycotina</taxon>
        <taxon>Dothideomycetes</taxon>
        <taxon>Pleosporomycetidae</taxon>
        <taxon>Mytilinidiales</taxon>
        <taxon>Argynnaceae</taxon>
        <taxon>Lepidopterella</taxon>
    </lineage>
</organism>
<evidence type="ECO:0000313" key="1">
    <source>
        <dbReference type="EMBL" id="OCK76111.1"/>
    </source>
</evidence>
<evidence type="ECO:0008006" key="3">
    <source>
        <dbReference type="Google" id="ProtNLM"/>
    </source>
</evidence>
<gene>
    <name evidence="1" type="ORF">K432DRAFT_307113</name>
</gene>
<accession>A0A8E2E2D4</accession>